<dbReference type="EMBL" id="OFSM01000021">
    <property type="protein sequence ID" value="SOY30984.1"/>
    <property type="molecule type" value="Genomic_DNA"/>
</dbReference>
<name>A0A2K4ZKG1_9FIRM</name>
<accession>A0A2K4ZKG1</accession>
<dbReference type="OrthoDB" id="1956831at2"/>
<dbReference type="RefSeq" id="WP_103241002.1">
    <property type="nucleotide sequence ID" value="NZ_JANJZD010000045.1"/>
</dbReference>
<dbReference type="AlphaFoldDB" id="A0A2K4ZKG1"/>
<keyword evidence="3" id="KW-1185">Reference proteome</keyword>
<sequence>MQETETKAAGAEIAAGGEETGESWVALPASEFEELIQKAARAAVREYRKQEEKDKRQNKYHNTFTLMKCYRDAVFHIQNAVSDGEQLELKGMTEEQQRVYLESVRRSRFKTLIMTAHIDKAVEEIERRRRAAGREVEYKAFELYFMQGMEYAEIAEELETGKNTPRRWVTAIINELSVLLWGIDEERARL</sequence>
<gene>
    <name evidence="2" type="ORF">AMURIS_03718</name>
</gene>
<proteinExistence type="predicted"/>
<protein>
    <submittedName>
        <fullName evidence="2">Uncharacterized protein</fullName>
    </submittedName>
</protein>
<feature type="region of interest" description="Disordered" evidence="1">
    <location>
        <begin position="1"/>
        <end position="22"/>
    </location>
</feature>
<dbReference type="Proteomes" id="UP000236311">
    <property type="component" value="Unassembled WGS sequence"/>
</dbReference>
<evidence type="ECO:0000256" key="1">
    <source>
        <dbReference type="SAM" id="MobiDB-lite"/>
    </source>
</evidence>
<evidence type="ECO:0000313" key="3">
    <source>
        <dbReference type="Proteomes" id="UP000236311"/>
    </source>
</evidence>
<evidence type="ECO:0000313" key="2">
    <source>
        <dbReference type="EMBL" id="SOY30984.1"/>
    </source>
</evidence>
<reference evidence="2 3" key="1">
    <citation type="submission" date="2018-01" db="EMBL/GenBank/DDBJ databases">
        <authorList>
            <person name="Gaut B.S."/>
            <person name="Morton B.R."/>
            <person name="Clegg M.T."/>
            <person name="Duvall M.R."/>
        </authorList>
    </citation>
    <scope>NUCLEOTIDE SEQUENCE [LARGE SCALE GENOMIC DNA]</scope>
    <source>
        <strain evidence="2">GP69</strain>
    </source>
</reference>
<organism evidence="2 3">
    <name type="scientific">Acetatifactor muris</name>
    <dbReference type="NCBI Taxonomy" id="879566"/>
    <lineage>
        <taxon>Bacteria</taxon>
        <taxon>Bacillati</taxon>
        <taxon>Bacillota</taxon>
        <taxon>Clostridia</taxon>
        <taxon>Lachnospirales</taxon>
        <taxon>Lachnospiraceae</taxon>
        <taxon>Acetatifactor</taxon>
    </lineage>
</organism>
<feature type="compositionally biased region" description="Low complexity" evidence="1">
    <location>
        <begin position="7"/>
        <end position="17"/>
    </location>
</feature>